<keyword evidence="2" id="KW-0812">Transmembrane</keyword>
<organism evidence="4 5">
    <name type="scientific">Bacillus seohaeanensis</name>
    <dbReference type="NCBI Taxonomy" id="284580"/>
    <lineage>
        <taxon>Bacteria</taxon>
        <taxon>Bacillati</taxon>
        <taxon>Bacillota</taxon>
        <taxon>Bacilli</taxon>
        <taxon>Bacillales</taxon>
        <taxon>Bacillaceae</taxon>
        <taxon>Bacillus</taxon>
    </lineage>
</organism>
<feature type="domain" description="Sporulation membrane protein YtrI C-terminal" evidence="3">
    <location>
        <begin position="80"/>
        <end position="164"/>
    </location>
</feature>
<feature type="coiled-coil region" evidence="1">
    <location>
        <begin position="38"/>
        <end position="72"/>
    </location>
</feature>
<gene>
    <name evidence="4" type="primary">ytrI</name>
    <name evidence="4" type="ORF">ACFSUL_12550</name>
</gene>
<evidence type="ECO:0000313" key="4">
    <source>
        <dbReference type="EMBL" id="MFD2681575.1"/>
    </source>
</evidence>
<keyword evidence="2" id="KW-1133">Transmembrane helix</keyword>
<evidence type="ECO:0000256" key="1">
    <source>
        <dbReference type="SAM" id="Coils"/>
    </source>
</evidence>
<accession>A0ABW5RSA8</accession>
<evidence type="ECO:0000259" key="3">
    <source>
        <dbReference type="Pfam" id="PF26347"/>
    </source>
</evidence>
<dbReference type="Proteomes" id="UP001597506">
    <property type="component" value="Unassembled WGS sequence"/>
</dbReference>
<dbReference type="RefSeq" id="WP_377935899.1">
    <property type="nucleotide sequence ID" value="NZ_JBHUMF010000030.1"/>
</dbReference>
<name>A0ABW5RSA8_9BACI</name>
<protein>
    <submittedName>
        <fullName evidence="4">Sporulation membrane protein YtrI</fullName>
    </submittedName>
</protein>
<dbReference type="NCBIfam" id="NF041479">
    <property type="entry name" value="spor_membprot_YtrI"/>
    <property type="match status" value="1"/>
</dbReference>
<dbReference type="EMBL" id="JBHUMF010000030">
    <property type="protein sequence ID" value="MFD2681575.1"/>
    <property type="molecule type" value="Genomic_DNA"/>
</dbReference>
<feature type="transmembrane region" description="Helical" evidence="2">
    <location>
        <begin position="15"/>
        <end position="37"/>
    </location>
</feature>
<evidence type="ECO:0000256" key="2">
    <source>
        <dbReference type="SAM" id="Phobius"/>
    </source>
</evidence>
<sequence length="167" mass="20002">MRIPPYYRLPTWQRFLAGMVLGGAISWMVFLFMFGVLQEEQTKTIEEQKDTIENIKKDLSIWQDEYKKLNKDNQKKLLIQDIKVKILNPEEYKVELLSIHETEDTITEDLRSLLTKDLESVYKNKDLIKKTIEKQTINLNDKRYQLKVKEMYIYTSMEIYLELKIAS</sequence>
<dbReference type="Pfam" id="PF26347">
    <property type="entry name" value="YtrI_sporulation"/>
    <property type="match status" value="1"/>
</dbReference>
<keyword evidence="5" id="KW-1185">Reference proteome</keyword>
<dbReference type="InterPro" id="IPR058620">
    <property type="entry name" value="YtrI_C"/>
</dbReference>
<evidence type="ECO:0000313" key="5">
    <source>
        <dbReference type="Proteomes" id="UP001597506"/>
    </source>
</evidence>
<reference evidence="5" key="1">
    <citation type="journal article" date="2019" name="Int. J. Syst. Evol. Microbiol.">
        <title>The Global Catalogue of Microorganisms (GCM) 10K type strain sequencing project: providing services to taxonomists for standard genome sequencing and annotation.</title>
        <authorList>
            <consortium name="The Broad Institute Genomics Platform"/>
            <consortium name="The Broad Institute Genome Sequencing Center for Infectious Disease"/>
            <person name="Wu L."/>
            <person name="Ma J."/>
        </authorList>
    </citation>
    <scope>NUCLEOTIDE SEQUENCE [LARGE SCALE GENOMIC DNA]</scope>
    <source>
        <strain evidence="5">KCTC 3913</strain>
    </source>
</reference>
<dbReference type="InterPro" id="IPR048198">
    <property type="entry name" value="YtrI"/>
</dbReference>
<proteinExistence type="predicted"/>
<comment type="caution">
    <text evidence="4">The sequence shown here is derived from an EMBL/GenBank/DDBJ whole genome shotgun (WGS) entry which is preliminary data.</text>
</comment>
<keyword evidence="2" id="KW-0472">Membrane</keyword>
<keyword evidence="1" id="KW-0175">Coiled coil</keyword>